<keyword evidence="3" id="KW-1185">Reference proteome</keyword>
<sequence length="157" mass="17509">MRILTVFLQPHHHSMTHKTDIATRSFIIGLKSASCGKTTAEVSAITGVPGRTIQAIFARAIKRGFDPNIKPVVARDKYVIDAPRSGRPTKQMKQTKQTKQAKQTIDSTIKETQQRRLGYLSTDSIAYPQEDEFQEDNANSQVWIDEEDESGASSMVS</sequence>
<name>A0A6A6P1A3_9PEZI</name>
<evidence type="ECO:0000256" key="1">
    <source>
        <dbReference type="SAM" id="MobiDB-lite"/>
    </source>
</evidence>
<feature type="region of interest" description="Disordered" evidence="1">
    <location>
        <begin position="126"/>
        <end position="157"/>
    </location>
</feature>
<evidence type="ECO:0000313" key="3">
    <source>
        <dbReference type="Proteomes" id="UP000799766"/>
    </source>
</evidence>
<proteinExistence type="predicted"/>
<evidence type="ECO:0000313" key="2">
    <source>
        <dbReference type="EMBL" id="KAF2457537.1"/>
    </source>
</evidence>
<gene>
    <name evidence="2" type="ORF">BDY21DRAFT_28137</name>
</gene>
<dbReference type="Proteomes" id="UP000799766">
    <property type="component" value="Unassembled WGS sequence"/>
</dbReference>
<accession>A0A6A6P1A3</accession>
<protein>
    <submittedName>
        <fullName evidence="2">Uncharacterized protein</fullName>
    </submittedName>
</protein>
<organism evidence="2 3">
    <name type="scientific">Lineolata rhizophorae</name>
    <dbReference type="NCBI Taxonomy" id="578093"/>
    <lineage>
        <taxon>Eukaryota</taxon>
        <taxon>Fungi</taxon>
        <taxon>Dikarya</taxon>
        <taxon>Ascomycota</taxon>
        <taxon>Pezizomycotina</taxon>
        <taxon>Dothideomycetes</taxon>
        <taxon>Dothideomycetes incertae sedis</taxon>
        <taxon>Lineolatales</taxon>
        <taxon>Lineolataceae</taxon>
        <taxon>Lineolata</taxon>
    </lineage>
</organism>
<feature type="compositionally biased region" description="Low complexity" evidence="1">
    <location>
        <begin position="89"/>
        <end position="104"/>
    </location>
</feature>
<dbReference type="EMBL" id="MU001680">
    <property type="protein sequence ID" value="KAF2457537.1"/>
    <property type="molecule type" value="Genomic_DNA"/>
</dbReference>
<dbReference type="OrthoDB" id="4156902at2759"/>
<feature type="region of interest" description="Disordered" evidence="1">
    <location>
        <begin position="80"/>
        <end position="110"/>
    </location>
</feature>
<dbReference type="AlphaFoldDB" id="A0A6A6P1A3"/>
<reference evidence="2" key="1">
    <citation type="journal article" date="2020" name="Stud. Mycol.">
        <title>101 Dothideomycetes genomes: a test case for predicting lifestyles and emergence of pathogens.</title>
        <authorList>
            <person name="Haridas S."/>
            <person name="Albert R."/>
            <person name="Binder M."/>
            <person name="Bloem J."/>
            <person name="Labutti K."/>
            <person name="Salamov A."/>
            <person name="Andreopoulos B."/>
            <person name="Baker S."/>
            <person name="Barry K."/>
            <person name="Bills G."/>
            <person name="Bluhm B."/>
            <person name="Cannon C."/>
            <person name="Castanera R."/>
            <person name="Culley D."/>
            <person name="Daum C."/>
            <person name="Ezra D."/>
            <person name="Gonzalez J."/>
            <person name="Henrissat B."/>
            <person name="Kuo A."/>
            <person name="Liang C."/>
            <person name="Lipzen A."/>
            <person name="Lutzoni F."/>
            <person name="Magnuson J."/>
            <person name="Mondo S."/>
            <person name="Nolan M."/>
            <person name="Ohm R."/>
            <person name="Pangilinan J."/>
            <person name="Park H.-J."/>
            <person name="Ramirez L."/>
            <person name="Alfaro M."/>
            <person name="Sun H."/>
            <person name="Tritt A."/>
            <person name="Yoshinaga Y."/>
            <person name="Zwiers L.-H."/>
            <person name="Turgeon B."/>
            <person name="Goodwin S."/>
            <person name="Spatafora J."/>
            <person name="Crous P."/>
            <person name="Grigoriev I."/>
        </authorList>
    </citation>
    <scope>NUCLEOTIDE SEQUENCE</scope>
    <source>
        <strain evidence="2">ATCC 16933</strain>
    </source>
</reference>